<keyword evidence="2" id="KW-1133">Transmembrane helix</keyword>
<name>A0A3P7LZG6_9BILA</name>
<reference evidence="4 5" key="1">
    <citation type="submission" date="2018-11" db="EMBL/GenBank/DDBJ databases">
        <authorList>
            <consortium name="Pathogen Informatics"/>
        </authorList>
    </citation>
    <scope>NUCLEOTIDE SEQUENCE [LARGE SCALE GENOMIC DNA]</scope>
</reference>
<dbReference type="OrthoDB" id="289038at2759"/>
<dbReference type="Pfam" id="PF24525">
    <property type="entry name" value="TTC3"/>
    <property type="match status" value="1"/>
</dbReference>
<evidence type="ECO:0000259" key="3">
    <source>
        <dbReference type="Pfam" id="PF24525"/>
    </source>
</evidence>
<dbReference type="GO" id="GO:0003723">
    <property type="term" value="F:RNA binding"/>
    <property type="evidence" value="ECO:0007669"/>
    <property type="project" value="TreeGrafter"/>
</dbReference>
<feature type="transmembrane region" description="Helical" evidence="2">
    <location>
        <begin position="161"/>
        <end position="182"/>
    </location>
</feature>
<dbReference type="GO" id="GO:0031593">
    <property type="term" value="F:polyubiquitin modification-dependent protein binding"/>
    <property type="evidence" value="ECO:0007669"/>
    <property type="project" value="TreeGrafter"/>
</dbReference>
<evidence type="ECO:0000256" key="2">
    <source>
        <dbReference type="SAM" id="Phobius"/>
    </source>
</evidence>
<dbReference type="InterPro" id="IPR056872">
    <property type="entry name" value="TTC3/DZIP3-like_helical"/>
</dbReference>
<organism evidence="4 5">
    <name type="scientific">Gongylonema pulchrum</name>
    <dbReference type="NCBI Taxonomy" id="637853"/>
    <lineage>
        <taxon>Eukaryota</taxon>
        <taxon>Metazoa</taxon>
        <taxon>Ecdysozoa</taxon>
        <taxon>Nematoda</taxon>
        <taxon>Chromadorea</taxon>
        <taxon>Rhabditida</taxon>
        <taxon>Spirurina</taxon>
        <taxon>Spiruromorpha</taxon>
        <taxon>Spiruroidea</taxon>
        <taxon>Gongylonematidae</taxon>
        <taxon>Gongylonema</taxon>
    </lineage>
</organism>
<evidence type="ECO:0000256" key="1">
    <source>
        <dbReference type="SAM" id="Coils"/>
    </source>
</evidence>
<accession>A0A3P7LZG6</accession>
<keyword evidence="1" id="KW-0175">Coiled coil</keyword>
<dbReference type="GO" id="GO:0004842">
    <property type="term" value="F:ubiquitin-protein transferase activity"/>
    <property type="evidence" value="ECO:0007669"/>
    <property type="project" value="TreeGrafter"/>
</dbReference>
<dbReference type="EMBL" id="UYRT01077856">
    <property type="protein sequence ID" value="VDN17017.1"/>
    <property type="molecule type" value="Genomic_DNA"/>
</dbReference>
<dbReference type="GO" id="GO:0000209">
    <property type="term" value="P:protein polyubiquitination"/>
    <property type="evidence" value="ECO:0007669"/>
    <property type="project" value="TreeGrafter"/>
</dbReference>
<gene>
    <name evidence="4" type="ORF">GPUH_LOCUS10124</name>
</gene>
<feature type="coiled-coil region" evidence="1">
    <location>
        <begin position="34"/>
        <end position="61"/>
    </location>
</feature>
<feature type="domain" description="TTC3/DZIP3-like helical" evidence="3">
    <location>
        <begin position="5"/>
        <end position="119"/>
    </location>
</feature>
<proteinExistence type="predicted"/>
<keyword evidence="2" id="KW-0472">Membrane</keyword>
<evidence type="ECO:0000313" key="4">
    <source>
        <dbReference type="EMBL" id="VDN17017.1"/>
    </source>
</evidence>
<dbReference type="AlphaFoldDB" id="A0A3P7LZG6"/>
<evidence type="ECO:0000313" key="5">
    <source>
        <dbReference type="Proteomes" id="UP000271098"/>
    </source>
</evidence>
<keyword evidence="5" id="KW-1185">Reference proteome</keyword>
<protein>
    <recommendedName>
        <fullName evidence="3">TTC3/DZIP3-like helical domain-containing protein</fullName>
    </recommendedName>
</protein>
<keyword evidence="2" id="KW-0812">Transmembrane</keyword>
<sequence length="185" mass="20325">MQERKSFQNNTSSLAERAKRAEIALLEHKLETGVAILERAHKDAGQRVKDLETELAKLRSGSSLSEDLKGAIAEWKAKREEVATLITASKNEFFAQIEQIKAGKTLSQLPKISVPKPPPAPKLKGQFVTQNSPVAPEKSVATVLAMPNAGVIGNRSQPANVLGGFFLPFFIFLKICFTVLFFHQL</sequence>
<dbReference type="Proteomes" id="UP000271098">
    <property type="component" value="Unassembled WGS sequence"/>
</dbReference>
<dbReference type="GO" id="GO:0005737">
    <property type="term" value="C:cytoplasm"/>
    <property type="evidence" value="ECO:0007669"/>
    <property type="project" value="TreeGrafter"/>
</dbReference>
<dbReference type="PANTHER" id="PTHR15727">
    <property type="entry name" value="RING FINGER PROTEIN 214"/>
    <property type="match status" value="1"/>
</dbReference>
<dbReference type="PANTHER" id="PTHR15727:SF4">
    <property type="entry name" value="E3 UBIQUITIN-PROTEIN LIGASE DZIP3"/>
    <property type="match status" value="1"/>
</dbReference>